<dbReference type="PROSITE" id="PS50283">
    <property type="entry name" value="NA_SOLUT_SYMP_3"/>
    <property type="match status" value="1"/>
</dbReference>
<gene>
    <name evidence="15" type="primary">LOC100651341</name>
</gene>
<keyword evidence="9 13" id="KW-0472">Membrane</keyword>
<dbReference type="GeneID" id="100651341"/>
<dbReference type="KEGG" id="bter:100651341"/>
<feature type="transmembrane region" description="Helical" evidence="13">
    <location>
        <begin position="193"/>
        <end position="212"/>
    </location>
</feature>
<dbReference type="Proteomes" id="UP000835206">
    <property type="component" value="Chromosome 12"/>
</dbReference>
<dbReference type="RefSeq" id="XP_003399925.2">
    <property type="nucleotide sequence ID" value="XM_003399877.4"/>
</dbReference>
<evidence type="ECO:0000256" key="7">
    <source>
        <dbReference type="ARBA" id="ARBA00023053"/>
    </source>
</evidence>
<dbReference type="InterPro" id="IPR051163">
    <property type="entry name" value="Sodium:Solute_Symporter_SSF"/>
</dbReference>
<evidence type="ECO:0000256" key="9">
    <source>
        <dbReference type="ARBA" id="ARBA00023136"/>
    </source>
</evidence>
<evidence type="ECO:0000256" key="5">
    <source>
        <dbReference type="ARBA" id="ARBA00022692"/>
    </source>
</evidence>
<keyword evidence="3" id="KW-0813">Transport</keyword>
<keyword evidence="5 13" id="KW-0812">Transmembrane</keyword>
<feature type="transmembrane region" description="Helical" evidence="13">
    <location>
        <begin position="339"/>
        <end position="358"/>
    </location>
</feature>
<feature type="transmembrane region" description="Helical" evidence="13">
    <location>
        <begin position="459"/>
        <end position="485"/>
    </location>
</feature>
<feature type="region of interest" description="Disordered" evidence="12">
    <location>
        <begin position="1"/>
        <end position="38"/>
    </location>
</feature>
<evidence type="ECO:0000256" key="2">
    <source>
        <dbReference type="ARBA" id="ARBA00006434"/>
    </source>
</evidence>
<feature type="transmembrane region" description="Helical" evidence="13">
    <location>
        <begin position="232"/>
        <end position="253"/>
    </location>
</feature>
<feature type="transmembrane region" description="Helical" evidence="13">
    <location>
        <begin position="265"/>
        <end position="285"/>
    </location>
</feature>
<dbReference type="CDD" id="cd11492">
    <property type="entry name" value="SLC5sbd_NIS-SMVT"/>
    <property type="match status" value="1"/>
</dbReference>
<dbReference type="GO" id="GO:0005886">
    <property type="term" value="C:plasma membrane"/>
    <property type="evidence" value="ECO:0007669"/>
    <property type="project" value="UniProtKB-SubCell"/>
</dbReference>
<keyword evidence="7" id="KW-0915">Sodium</keyword>
<dbReference type="OrthoDB" id="6132759at2759"/>
<evidence type="ECO:0000256" key="10">
    <source>
        <dbReference type="ARBA" id="ARBA00023201"/>
    </source>
</evidence>
<evidence type="ECO:0000256" key="6">
    <source>
        <dbReference type="ARBA" id="ARBA00022989"/>
    </source>
</evidence>
<feature type="transmembrane region" description="Helical" evidence="13">
    <location>
        <begin position="370"/>
        <end position="391"/>
    </location>
</feature>
<evidence type="ECO:0000256" key="11">
    <source>
        <dbReference type="RuleBase" id="RU362091"/>
    </source>
</evidence>
<feature type="transmembrane region" description="Helical" evidence="13">
    <location>
        <begin position="692"/>
        <end position="713"/>
    </location>
</feature>
<feature type="region of interest" description="Disordered" evidence="12">
    <location>
        <begin position="154"/>
        <end position="185"/>
    </location>
</feature>
<evidence type="ECO:0000256" key="8">
    <source>
        <dbReference type="ARBA" id="ARBA00023065"/>
    </source>
</evidence>
<dbReference type="PANTHER" id="PTHR42985:SF21">
    <property type="entry name" value="SODIUM-DEPENDENT MULTIVITAMIN TRANSPORTER-LIKE PROTEIN"/>
    <property type="match status" value="1"/>
</dbReference>
<organism evidence="14 15">
    <name type="scientific">Bombus terrestris</name>
    <name type="common">Buff-tailed bumblebee</name>
    <name type="synonym">Apis terrestris</name>
    <dbReference type="NCBI Taxonomy" id="30195"/>
    <lineage>
        <taxon>Eukaryota</taxon>
        <taxon>Metazoa</taxon>
        <taxon>Ecdysozoa</taxon>
        <taxon>Arthropoda</taxon>
        <taxon>Hexapoda</taxon>
        <taxon>Insecta</taxon>
        <taxon>Pterygota</taxon>
        <taxon>Neoptera</taxon>
        <taxon>Endopterygota</taxon>
        <taxon>Hymenoptera</taxon>
        <taxon>Apocrita</taxon>
        <taxon>Aculeata</taxon>
        <taxon>Apoidea</taxon>
        <taxon>Anthophila</taxon>
        <taxon>Apidae</taxon>
        <taxon>Bombus</taxon>
        <taxon>Bombus</taxon>
    </lineage>
</organism>
<dbReference type="Pfam" id="PF00474">
    <property type="entry name" value="SSF"/>
    <property type="match status" value="1"/>
</dbReference>
<dbReference type="InterPro" id="IPR001734">
    <property type="entry name" value="Na/solute_symporter"/>
</dbReference>
<keyword evidence="8" id="KW-0406">Ion transport</keyword>
<feature type="transmembrane region" description="Helical" evidence="13">
    <location>
        <begin position="595"/>
        <end position="616"/>
    </location>
</feature>
<feature type="compositionally biased region" description="Basic and acidic residues" evidence="12">
    <location>
        <begin position="16"/>
        <end position="38"/>
    </location>
</feature>
<evidence type="ECO:0000313" key="14">
    <source>
        <dbReference type="Proteomes" id="UP000835206"/>
    </source>
</evidence>
<sequence length="770" mass="84364">MCREWPIAARTRGRRGKTEIDREGKHAGRRRENNDTREKVNGIGRVNREQRADGNFVKCVAVSWLGRVLGGTRARGRGREEEVSIGNGGSGVGTITMESPIIQSCLRAGPFKRPAPRPFPDLEAKQRSFSSATCFSLDLVRSLLRFASRRESSSDTGEIGAETPRSTRKKRKEPAAMDGSGGSTQRSFDTIDCVVFAGMLAISVIIGVYQAYKSRKNEDAVREYLVGGQNMSIFPITMSLIASYISGITILGVPAEMYVYGTQHWCVVIADLFVSLTMTMVYLPVFYGLGITSSYEYLNLRFNGAVRLMGSVMFLIKMLLYIPLVIYVPAVAFNQVTGINLHAIAVLVCVVCIFYTTLGGLKAVVWTDAIQTIVMFGGVIAIAIIGTHQVGGFEQVWRRNRDTDRIEFFDMDFDPTTRHTFWTVVVGNYFNWLASCSVNQSMVQRCLAMSNLKRANATITIMTIGIIIIVSLSCYTGIVIFAAFYDCDPIRTKRIKKSDQLLPFFVMEMTESIPGLPGLFVAGVFSAALSTMSTGLNSMSGVIYEDMIKPWMRISLSEVAASRVMKLTVLLIGIVCVTLVYLVEKLSGLIQAARSLSGITAGPLLGVFTLGMFFPLANSAGALVGGFVSLNLVAWISFGTQAAISSGKIRFPTKPVSIDGCPESLKSQATNFTVVVETAIKEPPFFLYRMSYLWYTWLGCLTAILVGLLVSWITGPNKRTPGDEKLYTPVIHGLLRDSVAIAAKRQQEGAVTELEKMDGSCRATAASSRI</sequence>
<dbReference type="GO" id="GO:0015293">
    <property type="term" value="F:symporter activity"/>
    <property type="evidence" value="ECO:0007669"/>
    <property type="project" value="TreeGrafter"/>
</dbReference>
<evidence type="ECO:0000256" key="13">
    <source>
        <dbReference type="SAM" id="Phobius"/>
    </source>
</evidence>
<evidence type="ECO:0000256" key="12">
    <source>
        <dbReference type="SAM" id="MobiDB-lite"/>
    </source>
</evidence>
<keyword evidence="14" id="KW-1185">Reference proteome</keyword>
<accession>A0A9B0C214</accession>
<name>A0A9B0C214_BOMTE</name>
<comment type="subcellular location">
    <subcellularLocation>
        <location evidence="1">Cell membrane</location>
        <topology evidence="1">Multi-pass membrane protein</topology>
    </subcellularLocation>
</comment>
<keyword evidence="6 13" id="KW-1133">Transmembrane helix</keyword>
<dbReference type="NCBIfam" id="TIGR00813">
    <property type="entry name" value="sss"/>
    <property type="match status" value="1"/>
</dbReference>
<keyword evidence="10" id="KW-0739">Sodium transport</keyword>
<proteinExistence type="inferred from homology"/>
<keyword evidence="4" id="KW-1003">Cell membrane</keyword>
<dbReference type="GO" id="GO:0006814">
    <property type="term" value="P:sodium ion transport"/>
    <property type="evidence" value="ECO:0007669"/>
    <property type="project" value="UniProtKB-KW"/>
</dbReference>
<feature type="transmembrane region" description="Helical" evidence="13">
    <location>
        <begin position="305"/>
        <end position="327"/>
    </location>
</feature>
<feature type="transmembrane region" description="Helical" evidence="13">
    <location>
        <begin position="623"/>
        <end position="644"/>
    </location>
</feature>
<evidence type="ECO:0000313" key="15">
    <source>
        <dbReference type="RefSeq" id="XP_003399925.2"/>
    </source>
</evidence>
<evidence type="ECO:0000256" key="1">
    <source>
        <dbReference type="ARBA" id="ARBA00004651"/>
    </source>
</evidence>
<evidence type="ECO:0000256" key="3">
    <source>
        <dbReference type="ARBA" id="ARBA00022448"/>
    </source>
</evidence>
<evidence type="ECO:0000256" key="4">
    <source>
        <dbReference type="ARBA" id="ARBA00022475"/>
    </source>
</evidence>
<feature type="transmembrane region" description="Helical" evidence="13">
    <location>
        <begin position="564"/>
        <end position="583"/>
    </location>
</feature>
<reference evidence="15" key="1">
    <citation type="submission" date="2025-08" db="UniProtKB">
        <authorList>
            <consortium name="RefSeq"/>
        </authorList>
    </citation>
    <scope>IDENTIFICATION</scope>
</reference>
<comment type="similarity">
    <text evidence="2 11">Belongs to the sodium:solute symporter (SSF) (TC 2.A.21) family.</text>
</comment>
<dbReference type="AlphaFoldDB" id="A0A9B0C214"/>
<feature type="transmembrane region" description="Helical" evidence="13">
    <location>
        <begin position="519"/>
        <end position="544"/>
    </location>
</feature>
<dbReference type="InterPro" id="IPR038377">
    <property type="entry name" value="Na/Glc_symporter_sf"/>
</dbReference>
<protein>
    <submittedName>
        <fullName evidence="15">Sodium-coupled monocarboxylate transporter 1</fullName>
    </submittedName>
</protein>
<dbReference type="Gene3D" id="1.20.1730.10">
    <property type="entry name" value="Sodium/glucose cotransporter"/>
    <property type="match status" value="1"/>
</dbReference>
<dbReference type="PANTHER" id="PTHR42985">
    <property type="entry name" value="SODIUM-COUPLED MONOCARBOXYLATE TRANSPORTER"/>
    <property type="match status" value="1"/>
</dbReference>